<name>A0A0R3S0E3_9BILA</name>
<dbReference type="Proteomes" id="UP000050640">
    <property type="component" value="Unplaced"/>
</dbReference>
<organism evidence="1 2">
    <name type="scientific">Elaeophora elaphi</name>
    <dbReference type="NCBI Taxonomy" id="1147741"/>
    <lineage>
        <taxon>Eukaryota</taxon>
        <taxon>Metazoa</taxon>
        <taxon>Ecdysozoa</taxon>
        <taxon>Nematoda</taxon>
        <taxon>Chromadorea</taxon>
        <taxon>Rhabditida</taxon>
        <taxon>Spirurina</taxon>
        <taxon>Spiruromorpha</taxon>
        <taxon>Filarioidea</taxon>
        <taxon>Onchocercidae</taxon>
        <taxon>Elaeophora</taxon>
    </lineage>
</organism>
<reference evidence="2" key="1">
    <citation type="submission" date="2017-02" db="UniProtKB">
        <authorList>
            <consortium name="WormBaseParasite"/>
        </authorList>
    </citation>
    <scope>IDENTIFICATION</scope>
</reference>
<sequence length="240" mass="27544">MDNRLAHELQEKVIIVVWNWTAVQIPIGKINLFISKIRSAVVENLDDHYPRECAFLVYCDTRFTPLAVTRELAKSPNVDIHHTESHESSWSICKRLHRFHVDYDPGVLALISGASTAYGPVLTKLTRCGWRIQLFHPENTPCDYLDYGDHNWAIERLLDEGTGNINISINFPHTVYFLISEVGNSDESLGFLSNVTEQYQSNVIYFNERAAEAVIELKALDVERFELVCSLKIFVFKRTN</sequence>
<dbReference type="WBParaSite" id="EEL_0000808901-mRNA-1">
    <property type="protein sequence ID" value="EEL_0000808901-mRNA-1"/>
    <property type="gene ID" value="EEL_0000808901"/>
</dbReference>
<evidence type="ECO:0000313" key="1">
    <source>
        <dbReference type="Proteomes" id="UP000050640"/>
    </source>
</evidence>
<keyword evidence="1" id="KW-1185">Reference proteome</keyword>
<dbReference type="AlphaFoldDB" id="A0A0R3S0E3"/>
<protein>
    <submittedName>
        <fullName evidence="2">ANF_receptor domain-containing protein</fullName>
    </submittedName>
</protein>
<evidence type="ECO:0000313" key="2">
    <source>
        <dbReference type="WBParaSite" id="EEL_0000808901-mRNA-1"/>
    </source>
</evidence>
<accession>A0A0R3S0E3</accession>
<proteinExistence type="predicted"/>